<feature type="domain" description="Xylose isomerase-like TIM barrel" evidence="1">
    <location>
        <begin position="26"/>
        <end position="258"/>
    </location>
</feature>
<dbReference type="InterPro" id="IPR036237">
    <property type="entry name" value="Xyl_isomerase-like_sf"/>
</dbReference>
<protein>
    <submittedName>
        <fullName evidence="2">Sugar phosphate isomerase/epimerase</fullName>
    </submittedName>
</protein>
<accession>A0ABP9PKH9</accession>
<sequence length="270" mass="29298">MSLSINRESVKQWKLPELVDGCAVRGITGVGLWRYDVEAYGAAGAAELVRDAGLEVTSLCRGGFFTRLDRNLEHNLDDNRRAIDEAAALETDVLALVCGGLQDLDLRTARQRVADAITELAPYAAERGVRLGIEPLHPMFCSDRSVVSTLGQAVELAERAGPAEAVGVVVDAYHVWWDPELDAAVRRAGEGGRIVAFQVSDWVTPLPAGVLTGRALMGDGCIRLAEMRDLVEAAGYTGPVEVEIFNDELWARPGAEALDLIIERYRSELV</sequence>
<evidence type="ECO:0000313" key="3">
    <source>
        <dbReference type="Proteomes" id="UP001428817"/>
    </source>
</evidence>
<dbReference type="EMBL" id="BAABJP010000003">
    <property type="protein sequence ID" value="GAA5148118.1"/>
    <property type="molecule type" value="Genomic_DNA"/>
</dbReference>
<evidence type="ECO:0000259" key="1">
    <source>
        <dbReference type="Pfam" id="PF01261"/>
    </source>
</evidence>
<dbReference type="Proteomes" id="UP001428817">
    <property type="component" value="Unassembled WGS sequence"/>
</dbReference>
<name>A0ABP9PKH9_9PSEU</name>
<proteinExistence type="predicted"/>
<dbReference type="InterPro" id="IPR050312">
    <property type="entry name" value="IolE/XylAMocC-like"/>
</dbReference>
<dbReference type="PANTHER" id="PTHR12110:SF52">
    <property type="entry name" value="XYLOSE ISOMERASE"/>
    <property type="match status" value="1"/>
</dbReference>
<dbReference type="GO" id="GO:0016853">
    <property type="term" value="F:isomerase activity"/>
    <property type="evidence" value="ECO:0007669"/>
    <property type="project" value="UniProtKB-KW"/>
</dbReference>
<evidence type="ECO:0000313" key="2">
    <source>
        <dbReference type="EMBL" id="GAA5148118.1"/>
    </source>
</evidence>
<reference evidence="3" key="1">
    <citation type="journal article" date="2019" name="Int. J. Syst. Evol. Microbiol.">
        <title>The Global Catalogue of Microorganisms (GCM) 10K type strain sequencing project: providing services to taxonomists for standard genome sequencing and annotation.</title>
        <authorList>
            <consortium name="The Broad Institute Genomics Platform"/>
            <consortium name="The Broad Institute Genome Sequencing Center for Infectious Disease"/>
            <person name="Wu L."/>
            <person name="Ma J."/>
        </authorList>
    </citation>
    <scope>NUCLEOTIDE SEQUENCE [LARGE SCALE GENOMIC DNA]</scope>
    <source>
        <strain evidence="3">JCM 18303</strain>
    </source>
</reference>
<keyword evidence="3" id="KW-1185">Reference proteome</keyword>
<dbReference type="SUPFAM" id="SSF51658">
    <property type="entry name" value="Xylose isomerase-like"/>
    <property type="match status" value="1"/>
</dbReference>
<dbReference type="Pfam" id="PF01261">
    <property type="entry name" value="AP_endonuc_2"/>
    <property type="match status" value="1"/>
</dbReference>
<comment type="caution">
    <text evidence="2">The sequence shown here is derived from an EMBL/GenBank/DDBJ whole genome shotgun (WGS) entry which is preliminary data.</text>
</comment>
<dbReference type="PANTHER" id="PTHR12110">
    <property type="entry name" value="HYDROXYPYRUVATE ISOMERASE"/>
    <property type="match status" value="1"/>
</dbReference>
<gene>
    <name evidence="2" type="ORF">GCM10023321_09980</name>
</gene>
<organism evidence="2 3">
    <name type="scientific">Pseudonocardia eucalypti</name>
    <dbReference type="NCBI Taxonomy" id="648755"/>
    <lineage>
        <taxon>Bacteria</taxon>
        <taxon>Bacillati</taxon>
        <taxon>Actinomycetota</taxon>
        <taxon>Actinomycetes</taxon>
        <taxon>Pseudonocardiales</taxon>
        <taxon>Pseudonocardiaceae</taxon>
        <taxon>Pseudonocardia</taxon>
    </lineage>
</organism>
<dbReference type="RefSeq" id="WP_185064747.1">
    <property type="nucleotide sequence ID" value="NZ_BAABJP010000003.1"/>
</dbReference>
<dbReference type="Gene3D" id="3.20.20.150">
    <property type="entry name" value="Divalent-metal-dependent TIM barrel enzymes"/>
    <property type="match status" value="1"/>
</dbReference>
<keyword evidence="2" id="KW-0413">Isomerase</keyword>
<dbReference type="InterPro" id="IPR013022">
    <property type="entry name" value="Xyl_isomerase-like_TIM-brl"/>
</dbReference>